<dbReference type="EMBL" id="CAIT01000004">
    <property type="protein sequence ID" value="CCH51882.1"/>
    <property type="molecule type" value="Genomic_DNA"/>
</dbReference>
<keyword evidence="2" id="KW-1185">Reference proteome</keyword>
<dbReference type="AlphaFoldDB" id="I2GDA8"/>
<proteinExistence type="predicted"/>
<dbReference type="Proteomes" id="UP000009309">
    <property type="component" value="Unassembled WGS sequence"/>
</dbReference>
<comment type="caution">
    <text evidence="1">The sequence shown here is derived from an EMBL/GenBank/DDBJ whole genome shotgun (WGS) entry which is preliminary data.</text>
</comment>
<organism evidence="1 2">
    <name type="scientific">Fibrisoma limi BUZ 3</name>
    <dbReference type="NCBI Taxonomy" id="1185876"/>
    <lineage>
        <taxon>Bacteria</taxon>
        <taxon>Pseudomonadati</taxon>
        <taxon>Bacteroidota</taxon>
        <taxon>Cytophagia</taxon>
        <taxon>Cytophagales</taxon>
        <taxon>Spirosomataceae</taxon>
        <taxon>Fibrisoma</taxon>
    </lineage>
</organism>
<protein>
    <submittedName>
        <fullName evidence="1">Uncharacterized protein</fullName>
    </submittedName>
</protein>
<dbReference type="STRING" id="1185876.BN8_00840"/>
<gene>
    <name evidence="1" type="ORF">BN8_00840</name>
</gene>
<reference evidence="1 2" key="1">
    <citation type="journal article" date="2012" name="J. Bacteriol.">
        <title>Genome Sequence of the Filamentous Bacterium Fibrisoma limi BUZ 3T.</title>
        <authorList>
            <person name="Filippini M."/>
            <person name="Qi W."/>
            <person name="Jaenicke S."/>
            <person name="Goesmann A."/>
            <person name="Smits T.H."/>
            <person name="Bagheri H.C."/>
        </authorList>
    </citation>
    <scope>NUCLEOTIDE SEQUENCE [LARGE SCALE GENOMIC DNA]</scope>
    <source>
        <strain evidence="2">BUZ 3T</strain>
    </source>
</reference>
<accession>I2GDA8</accession>
<name>I2GDA8_9BACT</name>
<evidence type="ECO:0000313" key="1">
    <source>
        <dbReference type="EMBL" id="CCH51882.1"/>
    </source>
</evidence>
<sequence length="56" mass="6248">MNNFRLSCHEIDLNDPFSYTNDKNKGVDADAPFGRVNHKALSTPQLPPVTTRAFAD</sequence>
<evidence type="ECO:0000313" key="2">
    <source>
        <dbReference type="Proteomes" id="UP000009309"/>
    </source>
</evidence>